<dbReference type="PANTHER" id="PTHR33223:SF10">
    <property type="entry name" value="AMINOTRANSFERASE-LIKE PLANT MOBILE DOMAIN-CONTAINING PROTEIN"/>
    <property type="match status" value="1"/>
</dbReference>
<feature type="domain" description="Retrotransposon gag" evidence="2">
    <location>
        <begin position="144"/>
        <end position="235"/>
    </location>
</feature>
<feature type="region of interest" description="Disordered" evidence="1">
    <location>
        <begin position="20"/>
        <end position="48"/>
    </location>
</feature>
<evidence type="ECO:0000313" key="4">
    <source>
        <dbReference type="Proteomes" id="UP000287651"/>
    </source>
</evidence>
<proteinExistence type="predicted"/>
<dbReference type="Pfam" id="PF03732">
    <property type="entry name" value="Retrotrans_gag"/>
    <property type="match status" value="1"/>
</dbReference>
<feature type="region of interest" description="Disordered" evidence="1">
    <location>
        <begin position="265"/>
        <end position="313"/>
    </location>
</feature>
<dbReference type="InterPro" id="IPR005162">
    <property type="entry name" value="Retrotrans_gag_dom"/>
</dbReference>
<name>A0A426XPY2_ENSVE</name>
<reference evidence="3 4" key="1">
    <citation type="journal article" date="2014" name="Agronomy (Basel)">
        <title>A Draft Genome Sequence for Ensete ventricosum, the Drought-Tolerant Tree Against Hunger.</title>
        <authorList>
            <person name="Harrison J."/>
            <person name="Moore K.A."/>
            <person name="Paszkiewicz K."/>
            <person name="Jones T."/>
            <person name="Grant M."/>
            <person name="Ambacheew D."/>
            <person name="Muzemil S."/>
            <person name="Studholme D.J."/>
        </authorList>
    </citation>
    <scope>NUCLEOTIDE SEQUENCE [LARGE SCALE GENOMIC DNA]</scope>
</reference>
<dbReference type="Proteomes" id="UP000287651">
    <property type="component" value="Unassembled WGS sequence"/>
</dbReference>
<sequence length="434" mass="49098">MERHALVPCCTSSVRLGHIPRDDKGKAECTGNLPSHKYKTPTPATSRPKENTLAVRHLRVQLCQVNQRLDEVQMDFVRSEEEVGETTKGGSPFAPKILDKPIPSSFRLPTLEPYDGSTDLTEHVAAFRAQMTLYDTSDTLMCRTFSTTIRGLARMWYNRIKPSSISSFDQFAKEFKLNFITSSCPRPTAASLLDLTQGSDEPLVQFVSRFSTEIRRMPDIHPTLAIQAFLMGLRPSRFFYHCRRRVEVKGTVGVVHRGGAPLGIQRHHRQAHAQQTQGGGLNVPPNHEIPDQSWGRRSPKRPPGIQAVLSDSNYASQETKSLASYPWHPRLKQGVPKARTGGEALEYKKVVARLYNHRVRPWEIRAGDLVLRKAEVSDPTRSRGKLAANWEGPYRVETSPWESTFTLTTMEGNRMLAHFKFMKVLCLVNPERFQ</sequence>
<dbReference type="PANTHER" id="PTHR33223">
    <property type="entry name" value="CCHC-TYPE DOMAIN-CONTAINING PROTEIN"/>
    <property type="match status" value="1"/>
</dbReference>
<gene>
    <name evidence="3" type="ORF">B296_00020509</name>
</gene>
<dbReference type="EMBL" id="AMZH03018534">
    <property type="protein sequence ID" value="RRT41485.1"/>
    <property type="molecule type" value="Genomic_DNA"/>
</dbReference>
<dbReference type="AlphaFoldDB" id="A0A426XPY2"/>
<organism evidence="3 4">
    <name type="scientific">Ensete ventricosum</name>
    <name type="common">Abyssinian banana</name>
    <name type="synonym">Musa ensete</name>
    <dbReference type="NCBI Taxonomy" id="4639"/>
    <lineage>
        <taxon>Eukaryota</taxon>
        <taxon>Viridiplantae</taxon>
        <taxon>Streptophyta</taxon>
        <taxon>Embryophyta</taxon>
        <taxon>Tracheophyta</taxon>
        <taxon>Spermatophyta</taxon>
        <taxon>Magnoliopsida</taxon>
        <taxon>Liliopsida</taxon>
        <taxon>Zingiberales</taxon>
        <taxon>Musaceae</taxon>
        <taxon>Ensete</taxon>
    </lineage>
</organism>
<comment type="caution">
    <text evidence="3">The sequence shown here is derived from an EMBL/GenBank/DDBJ whole genome shotgun (WGS) entry which is preliminary data.</text>
</comment>
<evidence type="ECO:0000259" key="2">
    <source>
        <dbReference type="Pfam" id="PF03732"/>
    </source>
</evidence>
<evidence type="ECO:0000256" key="1">
    <source>
        <dbReference type="SAM" id="MobiDB-lite"/>
    </source>
</evidence>
<evidence type="ECO:0000313" key="3">
    <source>
        <dbReference type="EMBL" id="RRT41485.1"/>
    </source>
</evidence>
<protein>
    <recommendedName>
        <fullName evidence="2">Retrotransposon gag domain-containing protein</fullName>
    </recommendedName>
</protein>
<accession>A0A426XPY2</accession>